<keyword evidence="16" id="KW-1185">Reference proteome</keyword>
<evidence type="ECO:0000256" key="8">
    <source>
        <dbReference type="ARBA" id="ARBA00023170"/>
    </source>
</evidence>
<keyword evidence="6 11" id="KW-0297">G-protein coupled receptor</keyword>
<dbReference type="GO" id="GO:0005886">
    <property type="term" value="C:plasma membrane"/>
    <property type="evidence" value="ECO:0007669"/>
    <property type="project" value="UniProtKB-SubCell"/>
</dbReference>
<dbReference type="PRINTS" id="PR00237">
    <property type="entry name" value="GPCRRHODOPSN"/>
</dbReference>
<dbReference type="Proteomes" id="UP001075354">
    <property type="component" value="Chromosome 1"/>
</dbReference>
<keyword evidence="5 13" id="KW-1133">Transmembrane helix</keyword>
<dbReference type="EMBL" id="JAPTSV010000001">
    <property type="protein sequence ID" value="KAJ1531492.1"/>
    <property type="molecule type" value="Genomic_DNA"/>
</dbReference>
<evidence type="ECO:0000259" key="14">
    <source>
        <dbReference type="PROSITE" id="PS50262"/>
    </source>
</evidence>
<evidence type="ECO:0000256" key="13">
    <source>
        <dbReference type="SAM" id="Phobius"/>
    </source>
</evidence>
<feature type="transmembrane region" description="Helical" evidence="13">
    <location>
        <begin position="278"/>
        <end position="300"/>
    </location>
</feature>
<name>A0AAV7XYN8_9NEOP</name>
<evidence type="ECO:0000256" key="10">
    <source>
        <dbReference type="ARBA" id="ARBA00023224"/>
    </source>
</evidence>
<evidence type="ECO:0000313" key="16">
    <source>
        <dbReference type="Proteomes" id="UP001075354"/>
    </source>
</evidence>
<organism evidence="15 16">
    <name type="scientific">Megalurothrips usitatus</name>
    <name type="common">bean blossom thrips</name>
    <dbReference type="NCBI Taxonomy" id="439358"/>
    <lineage>
        <taxon>Eukaryota</taxon>
        <taxon>Metazoa</taxon>
        <taxon>Ecdysozoa</taxon>
        <taxon>Arthropoda</taxon>
        <taxon>Hexapoda</taxon>
        <taxon>Insecta</taxon>
        <taxon>Pterygota</taxon>
        <taxon>Neoptera</taxon>
        <taxon>Paraneoptera</taxon>
        <taxon>Thysanoptera</taxon>
        <taxon>Terebrantia</taxon>
        <taxon>Thripoidea</taxon>
        <taxon>Thripidae</taxon>
        <taxon>Megalurothrips</taxon>
    </lineage>
</organism>
<evidence type="ECO:0000256" key="11">
    <source>
        <dbReference type="RuleBase" id="RU000688"/>
    </source>
</evidence>
<evidence type="ECO:0000256" key="4">
    <source>
        <dbReference type="ARBA" id="ARBA00022692"/>
    </source>
</evidence>
<feature type="transmembrane region" description="Helical" evidence="13">
    <location>
        <begin position="114"/>
        <end position="136"/>
    </location>
</feature>
<reference evidence="15" key="1">
    <citation type="submission" date="2022-12" db="EMBL/GenBank/DDBJ databases">
        <title>Chromosome-level genome assembly of the bean flower thrips Megalurothrips usitatus.</title>
        <authorList>
            <person name="Ma L."/>
            <person name="Liu Q."/>
            <person name="Li H."/>
            <person name="Cai W."/>
        </authorList>
    </citation>
    <scope>NUCLEOTIDE SEQUENCE</scope>
    <source>
        <strain evidence="15">Cailab_2022a</strain>
    </source>
</reference>
<comment type="similarity">
    <text evidence="2 11">Belongs to the G-protein coupled receptor 1 family.</text>
</comment>
<dbReference type="PROSITE" id="PS00237">
    <property type="entry name" value="G_PROTEIN_RECEP_F1_1"/>
    <property type="match status" value="1"/>
</dbReference>
<dbReference type="PANTHER" id="PTHR24246:SF27">
    <property type="entry name" value="ADENOSINE RECEPTOR, ISOFORM A"/>
    <property type="match status" value="1"/>
</dbReference>
<dbReference type="Pfam" id="PF00001">
    <property type="entry name" value="7tm_1"/>
    <property type="match status" value="1"/>
</dbReference>
<dbReference type="InterPro" id="IPR017452">
    <property type="entry name" value="GPCR_Rhodpsn_7TM"/>
</dbReference>
<keyword evidence="3" id="KW-1003">Cell membrane</keyword>
<keyword evidence="8 11" id="KW-0675">Receptor</keyword>
<evidence type="ECO:0000256" key="3">
    <source>
        <dbReference type="ARBA" id="ARBA00022475"/>
    </source>
</evidence>
<dbReference type="Gene3D" id="1.20.1070.10">
    <property type="entry name" value="Rhodopsin 7-helix transmembrane proteins"/>
    <property type="match status" value="1"/>
</dbReference>
<protein>
    <recommendedName>
        <fullName evidence="14">G-protein coupled receptors family 1 profile domain-containing protein</fullName>
    </recommendedName>
</protein>
<dbReference type="GO" id="GO:0007189">
    <property type="term" value="P:adenylate cyclase-activating G protein-coupled receptor signaling pathway"/>
    <property type="evidence" value="ECO:0007669"/>
    <property type="project" value="TreeGrafter"/>
</dbReference>
<feature type="region of interest" description="Disordered" evidence="12">
    <location>
        <begin position="1"/>
        <end position="79"/>
    </location>
</feature>
<dbReference type="CDD" id="cd00637">
    <property type="entry name" value="7tm_classA_rhodopsin-like"/>
    <property type="match status" value="1"/>
</dbReference>
<feature type="compositionally biased region" description="Low complexity" evidence="12">
    <location>
        <begin position="20"/>
        <end position="45"/>
    </location>
</feature>
<dbReference type="GO" id="GO:0004930">
    <property type="term" value="F:G protein-coupled receptor activity"/>
    <property type="evidence" value="ECO:0007669"/>
    <property type="project" value="UniProtKB-KW"/>
</dbReference>
<comment type="subcellular location">
    <subcellularLocation>
        <location evidence="1">Cell membrane</location>
        <topology evidence="1">Multi-pass membrane protein</topology>
    </subcellularLocation>
</comment>
<evidence type="ECO:0000313" key="15">
    <source>
        <dbReference type="EMBL" id="KAJ1531492.1"/>
    </source>
</evidence>
<dbReference type="AlphaFoldDB" id="A0AAV7XYN8"/>
<keyword evidence="9" id="KW-0325">Glycoprotein</keyword>
<evidence type="ECO:0000256" key="9">
    <source>
        <dbReference type="ARBA" id="ARBA00023180"/>
    </source>
</evidence>
<dbReference type="PANTHER" id="PTHR24246">
    <property type="entry name" value="OLFACTORY RECEPTOR AND ADENOSINE RECEPTOR"/>
    <property type="match status" value="1"/>
</dbReference>
<evidence type="ECO:0000256" key="7">
    <source>
        <dbReference type="ARBA" id="ARBA00023136"/>
    </source>
</evidence>
<evidence type="ECO:0000256" key="2">
    <source>
        <dbReference type="ARBA" id="ARBA00010663"/>
    </source>
</evidence>
<feature type="transmembrane region" description="Helical" evidence="13">
    <location>
        <begin position="238"/>
        <end position="258"/>
    </location>
</feature>
<dbReference type="PROSITE" id="PS50262">
    <property type="entry name" value="G_PROTEIN_RECEP_F1_2"/>
    <property type="match status" value="1"/>
</dbReference>
<dbReference type="GO" id="GO:0001973">
    <property type="term" value="P:G protein-coupled adenosine receptor signaling pathway"/>
    <property type="evidence" value="ECO:0007669"/>
    <property type="project" value="TreeGrafter"/>
</dbReference>
<dbReference type="InterPro" id="IPR000276">
    <property type="entry name" value="GPCR_Rhodpsn"/>
</dbReference>
<feature type="transmembrane region" description="Helical" evidence="13">
    <location>
        <begin position="336"/>
        <end position="357"/>
    </location>
</feature>
<keyword evidence="7 13" id="KW-0472">Membrane</keyword>
<feature type="transmembrane region" description="Helical" evidence="13">
    <location>
        <begin position="198"/>
        <end position="217"/>
    </location>
</feature>
<accession>A0AAV7XYN8</accession>
<evidence type="ECO:0000256" key="5">
    <source>
        <dbReference type="ARBA" id="ARBA00022989"/>
    </source>
</evidence>
<sequence length="451" mass="48398">MASDGLAGQRGTWSRGGPGPAAQAAQAAQAATPAQQPAPTHTAAPSRAVTPVKASAREEGSRRRPSRPRAVRTGGTGGQGADAMEALEALCPLQAVFEDAAADEATRTFVATKLAVDVAVCAVILAGNALTICALLHQRWSQKDKLCPRFRVSSLFVMNLAVADFMIGLSLLLLIVVHNTCSVAEFLTRHRFLCLFKTATLMFSAYISLSTLAAVSLDRYVAVVHSLRYQEYMTRRRAAAVIAVTWLVGLLGAASLFLWNHFEYGQPCVDNVVPRRHFALICVPLHTSVLSVIAAVHLRIRREIQLLRARRREHSRSAWGPRAPSRRSRRSRSDRAVVLVIGCYAVCYMPFLAVFGARLMGARSLGLDVAFQCLCTLANLNPMLNPFIYSWKHASVRSALRQLFESVKATARGGKAFTPSTTVSSLSAAAAVPAVISGRIVADAAPAGGGV</sequence>
<proteinExistence type="inferred from homology"/>
<evidence type="ECO:0000256" key="12">
    <source>
        <dbReference type="SAM" id="MobiDB-lite"/>
    </source>
</evidence>
<gene>
    <name evidence="15" type="ORF">ONE63_000167</name>
</gene>
<dbReference type="SUPFAM" id="SSF81321">
    <property type="entry name" value="Family A G protein-coupled receptor-like"/>
    <property type="match status" value="1"/>
</dbReference>
<evidence type="ECO:0000256" key="1">
    <source>
        <dbReference type="ARBA" id="ARBA00004651"/>
    </source>
</evidence>
<evidence type="ECO:0000256" key="6">
    <source>
        <dbReference type="ARBA" id="ARBA00023040"/>
    </source>
</evidence>
<comment type="caution">
    <text evidence="15">The sequence shown here is derived from an EMBL/GenBank/DDBJ whole genome shotgun (WGS) entry which is preliminary data.</text>
</comment>
<feature type="transmembrane region" description="Helical" evidence="13">
    <location>
        <begin position="156"/>
        <end position="178"/>
    </location>
</feature>
<keyword evidence="10 11" id="KW-0807">Transducer</keyword>
<keyword evidence="4 11" id="KW-0812">Transmembrane</keyword>
<feature type="domain" description="G-protein coupled receptors family 1 profile" evidence="14">
    <location>
        <begin position="127"/>
        <end position="389"/>
    </location>
</feature>